<reference evidence="1 2" key="1">
    <citation type="submission" date="2021-06" db="EMBL/GenBank/DDBJ databases">
        <title>Caerostris extrusa draft genome.</title>
        <authorList>
            <person name="Kono N."/>
            <person name="Arakawa K."/>
        </authorList>
    </citation>
    <scope>NUCLEOTIDE SEQUENCE [LARGE SCALE GENOMIC DNA]</scope>
</reference>
<name>A0AAV4PET2_CAEEX</name>
<dbReference type="AlphaFoldDB" id="A0AAV4PET2"/>
<sequence length="102" mass="11755">MKINYSGNEHLDGRFSVIPLTEKCTIITPTSTEYDDSIVMKLRALNQFWPRKRIKMYAGNNSSSPRHHATQYAYFALTFSARKLVTTQIAFPFPPSMSYFLP</sequence>
<dbReference type="EMBL" id="BPLR01004349">
    <property type="protein sequence ID" value="GIX94226.1"/>
    <property type="molecule type" value="Genomic_DNA"/>
</dbReference>
<organism evidence="1 2">
    <name type="scientific">Caerostris extrusa</name>
    <name type="common">Bark spider</name>
    <name type="synonym">Caerostris bankana</name>
    <dbReference type="NCBI Taxonomy" id="172846"/>
    <lineage>
        <taxon>Eukaryota</taxon>
        <taxon>Metazoa</taxon>
        <taxon>Ecdysozoa</taxon>
        <taxon>Arthropoda</taxon>
        <taxon>Chelicerata</taxon>
        <taxon>Arachnida</taxon>
        <taxon>Araneae</taxon>
        <taxon>Araneomorphae</taxon>
        <taxon>Entelegynae</taxon>
        <taxon>Araneoidea</taxon>
        <taxon>Araneidae</taxon>
        <taxon>Caerostris</taxon>
    </lineage>
</organism>
<comment type="caution">
    <text evidence="1">The sequence shown here is derived from an EMBL/GenBank/DDBJ whole genome shotgun (WGS) entry which is preliminary data.</text>
</comment>
<keyword evidence="2" id="KW-1185">Reference proteome</keyword>
<proteinExistence type="predicted"/>
<evidence type="ECO:0000313" key="1">
    <source>
        <dbReference type="EMBL" id="GIX94226.1"/>
    </source>
</evidence>
<gene>
    <name evidence="1" type="ORF">CEXT_146061</name>
</gene>
<protein>
    <submittedName>
        <fullName evidence="1">Uncharacterized protein</fullName>
    </submittedName>
</protein>
<dbReference type="Proteomes" id="UP001054945">
    <property type="component" value="Unassembled WGS sequence"/>
</dbReference>
<accession>A0AAV4PET2</accession>
<evidence type="ECO:0000313" key="2">
    <source>
        <dbReference type="Proteomes" id="UP001054945"/>
    </source>
</evidence>